<reference evidence="1" key="1">
    <citation type="submission" date="2024-02" db="EMBL/GenBank/DDBJ databases">
        <title>Bacteria isolated from the canopy kelp, Nereocystis luetkeana.</title>
        <authorList>
            <person name="Pfister C.A."/>
            <person name="Younker I.T."/>
            <person name="Light S.H."/>
        </authorList>
    </citation>
    <scope>NUCLEOTIDE SEQUENCE</scope>
    <source>
        <strain evidence="1">TN.2.01</strain>
    </source>
</reference>
<evidence type="ECO:0000313" key="1">
    <source>
        <dbReference type="EMBL" id="MEL0605780.1"/>
    </source>
</evidence>
<dbReference type="Proteomes" id="UP001374952">
    <property type="component" value="Unassembled WGS sequence"/>
</dbReference>
<sequence>MQLENLNHAQRERLAFIDYSLEFFGQIARADLIQKFGTGLASCTRDLSLYRELAPGNAVLMHENKRYVRTETFRAIFEHDPESVLRTLANGFVDGFSLPHEKSPTCFDAIRLVYPNADIISAIMRAIYSNSAIRCEYESLSSGTTKRELVPHAIVNSGHRWHVRAYDRKGKEFRDFVCTRFKRVELIEAEPHNYELAEADSVWNTVCELQLVPHPRLSHSKAIEMDYGMTKGMLHLEVRSALAIYLLRQWNVDCTEDATLTGDEYQLYLKNKNSLVDLIDYKSIYKSR</sequence>
<proteinExistence type="predicted"/>
<comment type="caution">
    <text evidence="1">The sequence shown here is derived from an EMBL/GenBank/DDBJ whole genome shotgun (WGS) entry which is preliminary data.</text>
</comment>
<protein>
    <submittedName>
        <fullName evidence="1">WYL domain-containing protein</fullName>
    </submittedName>
</protein>
<organism evidence="1 2">
    <name type="scientific">Pseudoalteromonas undina</name>
    <dbReference type="NCBI Taxonomy" id="43660"/>
    <lineage>
        <taxon>Bacteria</taxon>
        <taxon>Pseudomonadati</taxon>
        <taxon>Pseudomonadota</taxon>
        <taxon>Gammaproteobacteria</taxon>
        <taxon>Alteromonadales</taxon>
        <taxon>Pseudoalteromonadaceae</taxon>
        <taxon>Pseudoalteromonas</taxon>
    </lineage>
</organism>
<evidence type="ECO:0000313" key="2">
    <source>
        <dbReference type="Proteomes" id="UP001374952"/>
    </source>
</evidence>
<accession>A0ACC6R7G2</accession>
<keyword evidence="2" id="KW-1185">Reference proteome</keyword>
<name>A0ACC6R7G2_9GAMM</name>
<dbReference type="EMBL" id="JBAKAX010000022">
    <property type="protein sequence ID" value="MEL0605780.1"/>
    <property type="molecule type" value="Genomic_DNA"/>
</dbReference>
<gene>
    <name evidence="1" type="ORF">V6250_16530</name>
</gene>